<dbReference type="EC" id="1.2.1.38" evidence="7"/>
<organism evidence="10 12">
    <name type="scientific">Enterococcus malodoratus ATCC 43197</name>
    <dbReference type="NCBI Taxonomy" id="1158601"/>
    <lineage>
        <taxon>Bacteria</taxon>
        <taxon>Bacillati</taxon>
        <taxon>Bacillota</taxon>
        <taxon>Bacilli</taxon>
        <taxon>Lactobacillales</taxon>
        <taxon>Enterococcaceae</taxon>
        <taxon>Enterococcus</taxon>
    </lineage>
</organism>
<dbReference type="PANTHER" id="PTHR32338:SF10">
    <property type="entry name" value="N-ACETYL-GAMMA-GLUTAMYL-PHOSPHATE REDUCTASE, CHLOROPLASTIC-RELATED"/>
    <property type="match status" value="1"/>
</dbReference>
<evidence type="ECO:0000256" key="1">
    <source>
        <dbReference type="ARBA" id="ARBA00004862"/>
    </source>
</evidence>
<dbReference type="Pfam" id="PF01118">
    <property type="entry name" value="Semialdhyde_dh"/>
    <property type="match status" value="1"/>
</dbReference>
<dbReference type="SMART" id="SM00859">
    <property type="entry name" value="Semialdhyde_dh"/>
    <property type="match status" value="1"/>
</dbReference>
<dbReference type="PATRIC" id="fig|1158601.3.peg.284"/>
<dbReference type="InterPro" id="IPR000706">
    <property type="entry name" value="AGPR_type-1"/>
</dbReference>
<comment type="subcellular location">
    <subcellularLocation>
        <location evidence="7">Cytoplasm</location>
    </subcellularLocation>
</comment>
<feature type="active site" evidence="7 8">
    <location>
        <position position="147"/>
    </location>
</feature>
<dbReference type="GO" id="GO:0003942">
    <property type="term" value="F:N-acetyl-gamma-glutamyl-phosphate reductase activity"/>
    <property type="evidence" value="ECO:0007669"/>
    <property type="project" value="UniProtKB-UniRule"/>
</dbReference>
<evidence type="ECO:0000256" key="7">
    <source>
        <dbReference type="HAMAP-Rule" id="MF_00150"/>
    </source>
</evidence>
<comment type="similarity">
    <text evidence="7">Belongs to the NAGSA dehydrogenase family. Type 1 subfamily.</text>
</comment>
<comment type="pathway">
    <text evidence="1 7">Amino-acid biosynthesis; L-arginine biosynthesis; N(2)-acetyl-L-ornithine from L-glutamate: step 3/4.</text>
</comment>
<dbReference type="OrthoDB" id="9801289at2"/>
<dbReference type="Pfam" id="PF22698">
    <property type="entry name" value="Semialdhyde_dhC_1"/>
    <property type="match status" value="1"/>
</dbReference>
<reference evidence="11 13" key="2">
    <citation type="submission" date="2013-03" db="EMBL/GenBank/DDBJ databases">
        <title>The Genome Sequence of Enterococcus malodoratus ATCC_43197 (PacBio/Illumina hybrid assembly).</title>
        <authorList>
            <consortium name="The Broad Institute Genomics Platform"/>
            <consortium name="The Broad Institute Genome Sequencing Center for Infectious Disease"/>
            <person name="Earl A."/>
            <person name="Russ C."/>
            <person name="Gilmore M."/>
            <person name="Surin D."/>
            <person name="Walker B."/>
            <person name="Young S."/>
            <person name="Zeng Q."/>
            <person name="Gargeya S."/>
            <person name="Fitzgerald M."/>
            <person name="Haas B."/>
            <person name="Abouelleil A."/>
            <person name="Allen A.W."/>
            <person name="Alvarado L."/>
            <person name="Arachchi H.M."/>
            <person name="Berlin A.M."/>
            <person name="Chapman S.B."/>
            <person name="Gainer-Dewar J."/>
            <person name="Goldberg J."/>
            <person name="Griggs A."/>
            <person name="Gujja S."/>
            <person name="Hansen M."/>
            <person name="Howarth C."/>
            <person name="Imamovic A."/>
            <person name="Ireland A."/>
            <person name="Larimer J."/>
            <person name="McCowan C."/>
            <person name="Murphy C."/>
            <person name="Pearson M."/>
            <person name="Poon T.W."/>
            <person name="Priest M."/>
            <person name="Roberts A."/>
            <person name="Saif S."/>
            <person name="Shea T."/>
            <person name="Sisk P."/>
            <person name="Sykes S."/>
            <person name="Wortman J."/>
            <person name="Nusbaum C."/>
            <person name="Birren B."/>
        </authorList>
    </citation>
    <scope>NUCLEOTIDE SEQUENCE [LARGE SCALE GENOMIC DNA]</scope>
    <source>
        <strain evidence="11 13">ATCC 43197</strain>
    </source>
</reference>
<dbReference type="InterPro" id="IPR036291">
    <property type="entry name" value="NAD(P)-bd_dom_sf"/>
</dbReference>
<evidence type="ECO:0000256" key="6">
    <source>
        <dbReference type="ARBA" id="ARBA00050557"/>
    </source>
</evidence>
<evidence type="ECO:0000256" key="3">
    <source>
        <dbReference type="ARBA" id="ARBA00022605"/>
    </source>
</evidence>
<comment type="caution">
    <text evidence="10">The sequence shown here is derived from an EMBL/GenBank/DDBJ whole genome shotgun (WGS) entry which is preliminary data.</text>
</comment>
<protein>
    <recommendedName>
        <fullName evidence="7">N-acetyl-gamma-glutamyl-phosphate reductase</fullName>
        <shortName evidence="7">AGPR</shortName>
        <ecNumber evidence="7">1.2.1.38</ecNumber>
    </recommendedName>
    <alternativeName>
        <fullName evidence="7">N-acetyl-glutamate semialdehyde dehydrogenase</fullName>
        <shortName evidence="7">NAGSA dehydrogenase</shortName>
    </alternativeName>
</protein>
<evidence type="ECO:0000256" key="4">
    <source>
        <dbReference type="ARBA" id="ARBA00022857"/>
    </source>
</evidence>
<dbReference type="GO" id="GO:0006526">
    <property type="term" value="P:L-arginine biosynthetic process"/>
    <property type="evidence" value="ECO:0007669"/>
    <property type="project" value="UniProtKB-UniRule"/>
</dbReference>
<dbReference type="CDD" id="cd17895">
    <property type="entry name" value="AGPR_1_N"/>
    <property type="match status" value="1"/>
</dbReference>
<dbReference type="GO" id="GO:0051287">
    <property type="term" value="F:NAD binding"/>
    <property type="evidence" value="ECO:0007669"/>
    <property type="project" value="InterPro"/>
</dbReference>
<evidence type="ECO:0000313" key="13">
    <source>
        <dbReference type="Proteomes" id="UP000014148"/>
    </source>
</evidence>
<dbReference type="EMBL" id="AJAK01000005">
    <property type="protein sequence ID" value="EOH81692.1"/>
    <property type="molecule type" value="Genomic_DNA"/>
</dbReference>
<dbReference type="InterPro" id="IPR023013">
    <property type="entry name" value="AGPR_AS"/>
</dbReference>
<keyword evidence="4 7" id="KW-0521">NADP</keyword>
<keyword evidence="3 7" id="KW-0028">Amino-acid biosynthesis</keyword>
<dbReference type="UniPathway" id="UPA00068">
    <property type="reaction ID" value="UER00108"/>
</dbReference>
<keyword evidence="13" id="KW-1185">Reference proteome</keyword>
<evidence type="ECO:0000313" key="10">
    <source>
        <dbReference type="EMBL" id="EOH81692.1"/>
    </source>
</evidence>
<dbReference type="GO" id="GO:0070401">
    <property type="term" value="F:NADP+ binding"/>
    <property type="evidence" value="ECO:0007669"/>
    <property type="project" value="InterPro"/>
</dbReference>
<dbReference type="EMBL" id="ASWA01000002">
    <property type="protein sequence ID" value="EOT68774.1"/>
    <property type="molecule type" value="Genomic_DNA"/>
</dbReference>
<dbReference type="InterPro" id="IPR058924">
    <property type="entry name" value="AGPR_dimerisation_dom"/>
</dbReference>
<proteinExistence type="inferred from homology"/>
<evidence type="ECO:0000259" key="9">
    <source>
        <dbReference type="SMART" id="SM00859"/>
    </source>
</evidence>
<name>R2PBI7_9ENTE</name>
<accession>R2PBI7</accession>
<dbReference type="SUPFAM" id="SSF55347">
    <property type="entry name" value="Glyceraldehyde-3-phosphate dehydrogenase-like, C-terminal domain"/>
    <property type="match status" value="1"/>
</dbReference>
<keyword evidence="2 7" id="KW-0055">Arginine biosynthesis</keyword>
<evidence type="ECO:0000313" key="12">
    <source>
        <dbReference type="Proteomes" id="UP000013783"/>
    </source>
</evidence>
<evidence type="ECO:0000256" key="2">
    <source>
        <dbReference type="ARBA" id="ARBA00022571"/>
    </source>
</evidence>
<dbReference type="RefSeq" id="WP_010739195.1">
    <property type="nucleotide sequence ID" value="NZ_KB946249.1"/>
</dbReference>
<evidence type="ECO:0000256" key="5">
    <source>
        <dbReference type="ARBA" id="ARBA00023002"/>
    </source>
</evidence>
<evidence type="ECO:0000256" key="8">
    <source>
        <dbReference type="PROSITE-ProRule" id="PRU10010"/>
    </source>
</evidence>
<dbReference type="NCBIfam" id="TIGR01850">
    <property type="entry name" value="argC"/>
    <property type="match status" value="1"/>
</dbReference>
<dbReference type="PANTHER" id="PTHR32338">
    <property type="entry name" value="N-ACETYL-GAMMA-GLUTAMYL-PHOSPHATE REDUCTASE, CHLOROPLASTIC-RELATED-RELATED"/>
    <property type="match status" value="1"/>
</dbReference>
<dbReference type="PROSITE" id="PS01224">
    <property type="entry name" value="ARGC"/>
    <property type="match status" value="1"/>
</dbReference>
<dbReference type="InterPro" id="IPR000534">
    <property type="entry name" value="Semialdehyde_DH_NAD-bd"/>
</dbReference>
<dbReference type="GO" id="GO:0005737">
    <property type="term" value="C:cytoplasm"/>
    <property type="evidence" value="ECO:0007669"/>
    <property type="project" value="UniProtKB-SubCell"/>
</dbReference>
<sequence length="343" mass="38392">MKVSIIGVTGYSGIELVRLLLQHPKVDIVSIHSHSQIGKDIDEYLPHLKQLLDLPLEPIDSTKIMERAELVFFATPSGISKEIATAFVEADFPIIDLSGDFRLKADGQYEKWYKNSSAPFDFLQNAHYGLADFYPEPSSKLIANPGCYATGSLLSLAPLVTQKLIETESIIVDAKSGLSGAGKNLSESSHFVNSNENMTLYKMNSHQHIPEIMQQLQRWDKKIPAIQFSTSLIPVTRGIFITTYARSKEKMTQSQLWDIYREFYQEKPFVRVQNQNCYPNLRQVIGSNFCDIGVAYNEVTNMITVVTVLDNLVKGAAGQAVHNLNHLAGWPETTGLKLVPIYP</sequence>
<gene>
    <name evidence="7" type="primary">argC</name>
    <name evidence="11" type="ORF">I585_00232</name>
    <name evidence="10" type="ORF">UAI_00300</name>
</gene>
<dbReference type="Gene3D" id="3.40.50.720">
    <property type="entry name" value="NAD(P)-binding Rossmann-like Domain"/>
    <property type="match status" value="1"/>
</dbReference>
<dbReference type="FunFam" id="3.30.360.10:FF:000014">
    <property type="entry name" value="N-acetyl-gamma-glutamyl-phosphate reductase"/>
    <property type="match status" value="1"/>
</dbReference>
<dbReference type="InterPro" id="IPR050085">
    <property type="entry name" value="AGPR"/>
</dbReference>
<dbReference type="HAMAP" id="MF_00150">
    <property type="entry name" value="ArgC_type1"/>
    <property type="match status" value="1"/>
</dbReference>
<comment type="catalytic activity">
    <reaction evidence="6 7">
        <text>N-acetyl-L-glutamate 5-semialdehyde + phosphate + NADP(+) = N-acetyl-L-glutamyl 5-phosphate + NADPH + H(+)</text>
        <dbReference type="Rhea" id="RHEA:21588"/>
        <dbReference type="ChEBI" id="CHEBI:15378"/>
        <dbReference type="ChEBI" id="CHEBI:29123"/>
        <dbReference type="ChEBI" id="CHEBI:43474"/>
        <dbReference type="ChEBI" id="CHEBI:57783"/>
        <dbReference type="ChEBI" id="CHEBI:57936"/>
        <dbReference type="ChEBI" id="CHEBI:58349"/>
        <dbReference type="EC" id="1.2.1.38"/>
    </reaction>
</comment>
<dbReference type="eggNOG" id="COG0002">
    <property type="taxonomic scope" value="Bacteria"/>
</dbReference>
<dbReference type="Gene3D" id="3.30.360.10">
    <property type="entry name" value="Dihydrodipicolinate Reductase, domain 2"/>
    <property type="match status" value="1"/>
</dbReference>
<dbReference type="CDD" id="cd23934">
    <property type="entry name" value="AGPR_1_C"/>
    <property type="match status" value="1"/>
</dbReference>
<dbReference type="STRING" id="71451.RV07_GL003797"/>
<dbReference type="SUPFAM" id="SSF51735">
    <property type="entry name" value="NAD(P)-binding Rossmann-fold domains"/>
    <property type="match status" value="1"/>
</dbReference>
<feature type="domain" description="Semialdehyde dehydrogenase NAD-binding" evidence="9">
    <location>
        <begin position="2"/>
        <end position="141"/>
    </location>
</feature>
<reference evidence="10 12" key="1">
    <citation type="submission" date="2013-02" db="EMBL/GenBank/DDBJ databases">
        <title>The Genome Sequence of Enterococcus malodoratus ATCC_43197.</title>
        <authorList>
            <consortium name="The Broad Institute Genome Sequencing Platform"/>
            <consortium name="The Broad Institute Genome Sequencing Center for Infectious Disease"/>
            <person name="Earl A.M."/>
            <person name="Gilmore M.S."/>
            <person name="Lebreton F."/>
            <person name="Walker B."/>
            <person name="Young S.K."/>
            <person name="Zeng Q."/>
            <person name="Gargeya S."/>
            <person name="Fitzgerald M."/>
            <person name="Haas B."/>
            <person name="Abouelleil A."/>
            <person name="Alvarado L."/>
            <person name="Arachchi H.M."/>
            <person name="Berlin A.M."/>
            <person name="Chapman S.B."/>
            <person name="Dewar J."/>
            <person name="Goldberg J."/>
            <person name="Griggs A."/>
            <person name="Gujja S."/>
            <person name="Hansen M."/>
            <person name="Howarth C."/>
            <person name="Imamovic A."/>
            <person name="Larimer J."/>
            <person name="McCowan C."/>
            <person name="Murphy C."/>
            <person name="Neiman D."/>
            <person name="Pearson M."/>
            <person name="Priest M."/>
            <person name="Roberts A."/>
            <person name="Saif S."/>
            <person name="Shea T."/>
            <person name="Sisk P."/>
            <person name="Sykes S."/>
            <person name="Wortman J."/>
            <person name="Nusbaum C."/>
            <person name="Birren B."/>
        </authorList>
    </citation>
    <scope>NUCLEOTIDE SEQUENCE [LARGE SCALE GENOMIC DNA]</scope>
    <source>
        <strain evidence="10 12">ATCC 43197</strain>
    </source>
</reference>
<dbReference type="Proteomes" id="UP000014148">
    <property type="component" value="Unassembled WGS sequence"/>
</dbReference>
<comment type="function">
    <text evidence="7">Catalyzes the NADPH-dependent reduction of N-acetyl-5-glutamyl phosphate to yield N-acetyl-L-glutamate 5-semialdehyde.</text>
</comment>
<keyword evidence="5 7" id="KW-0560">Oxidoreductase</keyword>
<evidence type="ECO:0000313" key="11">
    <source>
        <dbReference type="EMBL" id="EOT68774.1"/>
    </source>
</evidence>
<keyword evidence="7" id="KW-0963">Cytoplasm</keyword>
<dbReference type="AlphaFoldDB" id="R2PBI7"/>
<dbReference type="Proteomes" id="UP000013783">
    <property type="component" value="Unassembled WGS sequence"/>
</dbReference>